<dbReference type="Proteomes" id="UP001148629">
    <property type="component" value="Unassembled WGS sequence"/>
</dbReference>
<evidence type="ECO:0000313" key="1">
    <source>
        <dbReference type="EMBL" id="KAJ3548500.1"/>
    </source>
</evidence>
<organism evidence="1 2">
    <name type="scientific">Fusarium decemcellulare</name>
    <dbReference type="NCBI Taxonomy" id="57161"/>
    <lineage>
        <taxon>Eukaryota</taxon>
        <taxon>Fungi</taxon>
        <taxon>Dikarya</taxon>
        <taxon>Ascomycota</taxon>
        <taxon>Pezizomycotina</taxon>
        <taxon>Sordariomycetes</taxon>
        <taxon>Hypocreomycetidae</taxon>
        <taxon>Hypocreales</taxon>
        <taxon>Nectriaceae</taxon>
        <taxon>Fusarium</taxon>
        <taxon>Fusarium decemcellulare species complex</taxon>
    </lineage>
</organism>
<name>A0ACC1SXT5_9HYPO</name>
<evidence type="ECO:0000313" key="2">
    <source>
        <dbReference type="Proteomes" id="UP001148629"/>
    </source>
</evidence>
<proteinExistence type="predicted"/>
<dbReference type="EMBL" id="JANRMS010000046">
    <property type="protein sequence ID" value="KAJ3548500.1"/>
    <property type="molecule type" value="Genomic_DNA"/>
</dbReference>
<keyword evidence="2" id="KW-1185">Reference proteome</keyword>
<comment type="caution">
    <text evidence="1">The sequence shown here is derived from an EMBL/GenBank/DDBJ whole genome shotgun (WGS) entry which is preliminary data.</text>
</comment>
<reference evidence="1" key="1">
    <citation type="submission" date="2022-08" db="EMBL/GenBank/DDBJ databases">
        <title>Genome Sequence of Fusarium decemcellulare.</title>
        <authorList>
            <person name="Buettner E."/>
        </authorList>
    </citation>
    <scope>NUCLEOTIDE SEQUENCE</scope>
    <source>
        <strain evidence="1">Babe19</strain>
    </source>
</reference>
<gene>
    <name evidence="1" type="ORF">NM208_g970</name>
</gene>
<sequence>MELSSSVWRAIFLFVFIVRYLRTIVHAWVFYFRIKSSTPIAKPSYTSLDATVVLPTILDTDITTTLRSIVKNDPYQIILVVHEDDLAKAEKIRTNVGFPRLVVLTVPQLGRRLQMVAGIIKVQTSITIFCDDDVLWHPKLLSYLLTPLEDARVGATGTNQRALRRSNTTLWSFLGACYLERRNFNTITTNYIDGAVSTLSGRTFACRTQIVQTPNFYEFLINDDFLGSRIKIGDDKRFTMRFYAKGWRISLIYTEEAVLYTSMADDARFLGQCLRWARSHWQGNAAVVMGQSYWWRRHCWSAYATYLGSLMTPAILIDGGLYYLLQHALKGETQSFRYRVIGGFIAWTLLQKTIKIWPHFARWPSDMRFIPAMILFSYAHGIINLWAAFTMTSNEWGGRDVSLE</sequence>
<protein>
    <submittedName>
        <fullName evidence="1">Uncharacterized protein</fullName>
    </submittedName>
</protein>
<accession>A0ACC1SXT5</accession>